<dbReference type="AlphaFoldDB" id="A0A437RSX3"/>
<evidence type="ECO:0000256" key="1">
    <source>
        <dbReference type="PROSITE-ProRule" id="PRU00339"/>
    </source>
</evidence>
<organism evidence="2 3">
    <name type="scientific">Rubrivivax rivuli</name>
    <dbReference type="NCBI Taxonomy" id="1862385"/>
    <lineage>
        <taxon>Bacteria</taxon>
        <taxon>Pseudomonadati</taxon>
        <taxon>Pseudomonadota</taxon>
        <taxon>Betaproteobacteria</taxon>
        <taxon>Burkholderiales</taxon>
        <taxon>Sphaerotilaceae</taxon>
        <taxon>Rubrivivax</taxon>
    </lineage>
</organism>
<dbReference type="NCBIfam" id="TIGR02917">
    <property type="entry name" value="PEP_TPR_lipo"/>
    <property type="match status" value="1"/>
</dbReference>
<evidence type="ECO:0000313" key="3">
    <source>
        <dbReference type="Proteomes" id="UP000285575"/>
    </source>
</evidence>
<gene>
    <name evidence="2" type="primary">prsT</name>
    <name evidence="2" type="ORF">EOE66_04435</name>
</gene>
<dbReference type="Pfam" id="PF14559">
    <property type="entry name" value="TPR_19"/>
    <property type="match status" value="4"/>
</dbReference>
<feature type="repeat" description="TPR" evidence="1">
    <location>
        <begin position="617"/>
        <end position="650"/>
    </location>
</feature>
<comment type="caution">
    <text evidence="2">The sequence shown here is derived from an EMBL/GenBank/DDBJ whole genome shotgun (WGS) entry which is preliminary data.</text>
</comment>
<dbReference type="Proteomes" id="UP000285575">
    <property type="component" value="Unassembled WGS sequence"/>
</dbReference>
<protein>
    <submittedName>
        <fullName evidence="2">PEP-CTERM system TPR-repeat protein PrsT</fullName>
    </submittedName>
</protein>
<dbReference type="SUPFAM" id="SSF48452">
    <property type="entry name" value="TPR-like"/>
    <property type="match status" value="4"/>
</dbReference>
<dbReference type="PANTHER" id="PTHR12558:SF13">
    <property type="entry name" value="CELL DIVISION CYCLE PROTEIN 27 HOMOLOG"/>
    <property type="match status" value="1"/>
</dbReference>
<dbReference type="Pfam" id="PF13432">
    <property type="entry name" value="TPR_16"/>
    <property type="match status" value="6"/>
</dbReference>
<feature type="repeat" description="TPR" evidence="1">
    <location>
        <begin position="786"/>
        <end position="819"/>
    </location>
</feature>
<keyword evidence="3" id="KW-1185">Reference proteome</keyword>
<dbReference type="InterPro" id="IPR014266">
    <property type="entry name" value="PEP-CTERM_TPR_PrsT"/>
</dbReference>
<dbReference type="Gene3D" id="1.25.40.10">
    <property type="entry name" value="Tetratricopeptide repeat domain"/>
    <property type="match status" value="5"/>
</dbReference>
<dbReference type="SMART" id="SM00028">
    <property type="entry name" value="TPR"/>
    <property type="match status" value="13"/>
</dbReference>
<evidence type="ECO:0000313" key="2">
    <source>
        <dbReference type="EMBL" id="RVU49804.1"/>
    </source>
</evidence>
<dbReference type="EMBL" id="SACR01000001">
    <property type="protein sequence ID" value="RVU49804.1"/>
    <property type="molecule type" value="Genomic_DNA"/>
</dbReference>
<dbReference type="PROSITE" id="PS50005">
    <property type="entry name" value="TPR"/>
    <property type="match status" value="2"/>
</dbReference>
<dbReference type="InterPro" id="IPR011990">
    <property type="entry name" value="TPR-like_helical_dom_sf"/>
</dbReference>
<dbReference type="SUPFAM" id="SSF81901">
    <property type="entry name" value="HCP-like"/>
    <property type="match status" value="1"/>
</dbReference>
<dbReference type="OrthoDB" id="5290951at2"/>
<sequence length="933" mass="98915">MNSNAFAHSAATLRRIHAGVGAASVCLLLLACSGPTDKELIASAKASMEKKDTRTAVIQLKNALASNPQSGEVRLLLGRALLAQGDAASALLELRKAQELQVPDEQVVPDLARAMLLTGEQTRLIAQYGTFELRDASAGADLKTSLASAYAIQGDAIQANTAAEDALRLKPGFAPALIVQARLRAQDGSADEAIALLDKVLAADPSDVRAATLKADFLLYGKRDPEAALAAFRLALKAQPDSVISRAGVINILLGQQKTADARTEFQQLKSTAAGHPETLYYEAQFAFIDKDYPRALTTIEQVLKGFPNNVRALELAGATEFQLRNYLAAEAHLGKALKLVPQQRLSRLLLAQTYLRTGDPQKTLDTLKPVLDAGLADGSALALAGEAHLQLGDAKASEQAFQAAVKAAPADVRVRTSAAMAQLARGNDSSAILELEAVAAGDSGPRADLALISARLRQNDVAGALKTIDGLEKKMPDQALPHQLRGRVLTLKNDLPGAAKSFETAIAKEPSYFPPVASLAALDLAANKPEKARERFAAFIQAHPKSWQAHMAVAELEARVGAPAAKITEALRAAVKANAGEARPHVALVNDLINQGDGKAALLAAQDATAALPNNTEVMDALGRAELAAGDTQRALTTFKKLASLQPRNALPEMRLAEVHMAAKDNESAARSLRRAAELAPGNQAIPLAQARLAMMGGKPDEAVKVARDLQKRLPQDPVGLTLEGDVEASRKNWDAAANAYRGVLKLARSSEVTAKLHTVLVSANKGAEAERLAADWLKANPKDTSFNYFLGDVALAQGDLPRAEARYRAVLQVEPENALALNNVAWLMVKQGKPGGLALAQQANKLLPDRAPIIDTLSYALEADNKISEAIDAQKRAIALAPKDGNLALRLAKLYIKAGDKTRARAELDSLSRLGDKFSGHAEVSALLKTL</sequence>
<dbReference type="InterPro" id="IPR019734">
    <property type="entry name" value="TPR_rpt"/>
</dbReference>
<reference evidence="2 3" key="1">
    <citation type="submission" date="2019-01" db="EMBL/GenBank/DDBJ databases">
        <authorList>
            <person name="Chen W.-M."/>
        </authorList>
    </citation>
    <scope>NUCLEOTIDE SEQUENCE [LARGE SCALE GENOMIC DNA]</scope>
    <source>
        <strain evidence="2 3">KYPY4</strain>
    </source>
</reference>
<dbReference type="PANTHER" id="PTHR12558">
    <property type="entry name" value="CELL DIVISION CYCLE 16,23,27"/>
    <property type="match status" value="1"/>
</dbReference>
<keyword evidence="1" id="KW-0802">TPR repeat</keyword>
<proteinExistence type="predicted"/>
<name>A0A437RSX3_9BURK</name>
<accession>A0A437RSX3</accession>